<dbReference type="Gene3D" id="3.80.10.10">
    <property type="entry name" value="Ribonuclease Inhibitor"/>
    <property type="match status" value="1"/>
</dbReference>
<protein>
    <recommendedName>
        <fullName evidence="4">At1g61320/AtMIF1 LRR domain-containing protein</fullName>
    </recommendedName>
</protein>
<dbReference type="InterPro" id="IPR055357">
    <property type="entry name" value="LRR_At1g61320_AtMIF1"/>
</dbReference>
<name>A0A0D9VXJ9_9ORYZ</name>
<dbReference type="SUPFAM" id="SSF52047">
    <property type="entry name" value="RNI-like"/>
    <property type="match status" value="1"/>
</dbReference>
<dbReference type="InterPro" id="IPR006058">
    <property type="entry name" value="2Fe2S_fd_BS"/>
</dbReference>
<dbReference type="Gramene" id="LPERR03G24700.1">
    <property type="protein sequence ID" value="LPERR03G24700.1"/>
    <property type="gene ID" value="LPERR03G24700"/>
</dbReference>
<dbReference type="STRING" id="77586.A0A0D9VXJ9"/>
<reference evidence="5" key="3">
    <citation type="submission" date="2015-04" db="UniProtKB">
        <authorList>
            <consortium name="EnsemblPlants"/>
        </authorList>
    </citation>
    <scope>IDENTIFICATION</scope>
</reference>
<evidence type="ECO:0000313" key="5">
    <source>
        <dbReference type="EnsemblPlants" id="LPERR03G24700.1"/>
    </source>
</evidence>
<reference evidence="6" key="2">
    <citation type="submission" date="2013-12" db="EMBL/GenBank/DDBJ databases">
        <authorList>
            <person name="Yu Y."/>
            <person name="Lee S."/>
            <person name="de Baynast K."/>
            <person name="Wissotski M."/>
            <person name="Liu L."/>
            <person name="Talag J."/>
            <person name="Goicoechea J."/>
            <person name="Angelova A."/>
            <person name="Jetty R."/>
            <person name="Kudrna D."/>
            <person name="Golser W."/>
            <person name="Rivera L."/>
            <person name="Zhang J."/>
            <person name="Wing R."/>
        </authorList>
    </citation>
    <scope>NUCLEOTIDE SEQUENCE</scope>
</reference>
<evidence type="ECO:0000259" key="4">
    <source>
        <dbReference type="Pfam" id="PF23622"/>
    </source>
</evidence>
<keyword evidence="1" id="KW-0408">Iron</keyword>
<evidence type="ECO:0000256" key="2">
    <source>
        <dbReference type="ARBA" id="ARBA00023014"/>
    </source>
</evidence>
<evidence type="ECO:0000256" key="1">
    <source>
        <dbReference type="ARBA" id="ARBA00022714"/>
    </source>
</evidence>
<accession>A0A0D9VXJ9</accession>
<keyword evidence="1" id="KW-0479">Metal-binding</keyword>
<sequence>MDERCKQGLCSNCDEPYVRGHNKTCMTSCVIYIMSIMPMRDAARAACISRAFLSSWRCHPNLTLDWETLCPKAHRGKLRRKIDSILRNHSSTMKILNLNLADEYSTYPDIDRWLQVAVTQGIEELTLTLHKEYSFPCSLLSGGVRDSIRSLRLRSCTFHPMAELGPWRRLTILDLCGVRITGDEVECLLSNSLALEQLSLYDCSKISFLKIPCVQQQLRCLFVCSCWRLKVIACEAPNLSSITLLRRDEALAWRSFDN</sequence>
<dbReference type="InterPro" id="IPR032675">
    <property type="entry name" value="LRR_dom_sf"/>
</dbReference>
<dbReference type="HOGENOM" id="CLU_010721_6_0_1"/>
<evidence type="ECO:0000256" key="3">
    <source>
        <dbReference type="ARBA" id="ARBA00034078"/>
    </source>
</evidence>
<feature type="domain" description="At1g61320/AtMIF1 LRR" evidence="4">
    <location>
        <begin position="85"/>
        <end position="247"/>
    </location>
</feature>
<reference evidence="5 6" key="1">
    <citation type="submission" date="2012-08" db="EMBL/GenBank/DDBJ databases">
        <title>Oryza genome evolution.</title>
        <authorList>
            <person name="Wing R.A."/>
        </authorList>
    </citation>
    <scope>NUCLEOTIDE SEQUENCE</scope>
</reference>
<dbReference type="Proteomes" id="UP000032180">
    <property type="component" value="Chromosome 3"/>
</dbReference>
<keyword evidence="6" id="KW-1185">Reference proteome</keyword>
<dbReference type="PANTHER" id="PTHR34145:SF52">
    <property type="entry name" value="OS02G0105800 PROTEIN"/>
    <property type="match status" value="1"/>
</dbReference>
<dbReference type="PROSITE" id="PS00197">
    <property type="entry name" value="2FE2S_FER_1"/>
    <property type="match status" value="1"/>
</dbReference>
<proteinExistence type="predicted"/>
<keyword evidence="1" id="KW-0001">2Fe-2S</keyword>
<dbReference type="PANTHER" id="PTHR34145">
    <property type="entry name" value="OS02G0105600 PROTEIN"/>
    <property type="match status" value="1"/>
</dbReference>
<organism evidence="5 6">
    <name type="scientific">Leersia perrieri</name>
    <dbReference type="NCBI Taxonomy" id="77586"/>
    <lineage>
        <taxon>Eukaryota</taxon>
        <taxon>Viridiplantae</taxon>
        <taxon>Streptophyta</taxon>
        <taxon>Embryophyta</taxon>
        <taxon>Tracheophyta</taxon>
        <taxon>Spermatophyta</taxon>
        <taxon>Magnoliopsida</taxon>
        <taxon>Liliopsida</taxon>
        <taxon>Poales</taxon>
        <taxon>Poaceae</taxon>
        <taxon>BOP clade</taxon>
        <taxon>Oryzoideae</taxon>
        <taxon>Oryzeae</taxon>
        <taxon>Oryzinae</taxon>
        <taxon>Leersia</taxon>
    </lineage>
</organism>
<dbReference type="InterPro" id="IPR053772">
    <property type="entry name" value="At1g61320/At1g61330-like"/>
</dbReference>
<keyword evidence="2" id="KW-0411">Iron-sulfur</keyword>
<comment type="cofactor">
    <cofactor evidence="3">
        <name>[2Fe-2S] cluster</name>
        <dbReference type="ChEBI" id="CHEBI:190135"/>
    </cofactor>
</comment>
<dbReference type="eggNOG" id="ENOG502RRQG">
    <property type="taxonomic scope" value="Eukaryota"/>
</dbReference>
<evidence type="ECO:0000313" key="6">
    <source>
        <dbReference type="Proteomes" id="UP000032180"/>
    </source>
</evidence>
<dbReference type="Pfam" id="PF23622">
    <property type="entry name" value="LRR_At1g61320_AtMIF1"/>
    <property type="match status" value="1"/>
</dbReference>
<dbReference type="EnsemblPlants" id="LPERR03G24700.1">
    <property type="protein sequence ID" value="LPERR03G24700.1"/>
    <property type="gene ID" value="LPERR03G24700"/>
</dbReference>
<dbReference type="AlphaFoldDB" id="A0A0D9VXJ9"/>
<dbReference type="GO" id="GO:0051537">
    <property type="term" value="F:2 iron, 2 sulfur cluster binding"/>
    <property type="evidence" value="ECO:0007669"/>
    <property type="project" value="UniProtKB-KW"/>
</dbReference>